<feature type="non-terminal residue" evidence="1">
    <location>
        <position position="1"/>
    </location>
</feature>
<dbReference type="AlphaFoldDB" id="A0A2P4NKB0"/>
<comment type="caution">
    <text evidence="1">The sequence shown here is derived from an EMBL/GenBank/DDBJ whole genome shotgun (WGS) entry which is preliminary data.</text>
</comment>
<dbReference type="Proteomes" id="UP000053621">
    <property type="component" value="Unassembled WGS sequence"/>
</dbReference>
<dbReference type="RefSeq" id="WP_146047453.1">
    <property type="nucleotide sequence ID" value="NZ_LOPW02000024.1"/>
</dbReference>
<name>A0A2P4NKB0_9EURY</name>
<organism evidence="1 2">
    <name type="scientific">Haloferax marisrubri</name>
    <dbReference type="NCBI Taxonomy" id="1544719"/>
    <lineage>
        <taxon>Archaea</taxon>
        <taxon>Methanobacteriati</taxon>
        <taxon>Methanobacteriota</taxon>
        <taxon>Stenosarchaea group</taxon>
        <taxon>Halobacteria</taxon>
        <taxon>Halobacteriales</taxon>
        <taxon>Haloferacaceae</taxon>
        <taxon>Haloferax</taxon>
    </lineage>
</organism>
<dbReference type="EMBL" id="LOPW02000024">
    <property type="protein sequence ID" value="POG53571.1"/>
    <property type="molecule type" value="Genomic_DNA"/>
</dbReference>
<evidence type="ECO:0000313" key="1">
    <source>
        <dbReference type="EMBL" id="POG53571.1"/>
    </source>
</evidence>
<keyword evidence="2" id="KW-1185">Reference proteome</keyword>
<sequence length="91" mass="10725">MCANYLRSHYERFNGLDDVYQFRVPETIPAFSFFDIRPALDAGRNRADAIQDKVDHFHDIMRMIMGREQYGQAFVANEILSYLIKALFDEE</sequence>
<evidence type="ECO:0000313" key="2">
    <source>
        <dbReference type="Proteomes" id="UP000053621"/>
    </source>
</evidence>
<protein>
    <submittedName>
        <fullName evidence="1">Uncharacterized protein</fullName>
    </submittedName>
</protein>
<accession>A0A2P4NKB0</accession>
<proteinExistence type="predicted"/>
<reference evidence="1" key="1">
    <citation type="submission" date="2017-08" db="EMBL/GenBank/DDBJ databases">
        <title>Haloferax marisrubri sp. nov., isolated from the Discovery deep brine-seawater interface in the Red Sea.</title>
        <authorList>
            <person name="Zhang G."/>
            <person name="Stingl U."/>
        </authorList>
    </citation>
    <scope>NUCLEOTIDE SEQUENCE [LARGE SCALE GENOMIC DNA]</scope>
    <source>
        <strain evidence="1">SB3</strain>
    </source>
</reference>
<gene>
    <name evidence="1" type="ORF">AUR65_019380</name>
</gene>
<feature type="non-terminal residue" evidence="1">
    <location>
        <position position="91"/>
    </location>
</feature>